<reference evidence="2 3" key="1">
    <citation type="submission" date="2020-05" db="EMBL/GenBank/DDBJ databases">
        <title>WGS assembly of Panicum virgatum.</title>
        <authorList>
            <person name="Lovell J.T."/>
            <person name="Jenkins J."/>
            <person name="Shu S."/>
            <person name="Juenger T.E."/>
            <person name="Schmutz J."/>
        </authorList>
    </citation>
    <scope>NUCLEOTIDE SEQUENCE [LARGE SCALE GENOMIC DNA]</scope>
    <source>
        <strain evidence="3">cv. AP13</strain>
    </source>
</reference>
<evidence type="ECO:0000313" key="2">
    <source>
        <dbReference type="EMBL" id="KAG2595887.1"/>
    </source>
</evidence>
<dbReference type="EMBL" id="CM029045">
    <property type="protein sequence ID" value="KAG2595887.1"/>
    <property type="molecule type" value="Genomic_DNA"/>
</dbReference>
<proteinExistence type="predicted"/>
<name>A0A8T0SCD9_PANVG</name>
<gene>
    <name evidence="2" type="ORF">PVAP13_5KG117374</name>
</gene>
<accession>A0A8T0SCD9</accession>
<feature type="compositionally biased region" description="Polar residues" evidence="1">
    <location>
        <begin position="59"/>
        <end position="74"/>
    </location>
</feature>
<sequence length="174" mass="18947">MLPVPRSCPSSSDFRLVWLQSAAVNLTPEREGKFFLFLLRPDSLPHRWHTTVHRDHRTTSQISTGRAPSSSSQIERAAPRRGTYWSNPRRATPTPMGWAVETKAGAGRPAARAERQGQPVSLPTPTATRAAPENDRPPSAPEELWTGGAISSTTVARIGSAGSGPLLRCTYTRP</sequence>
<organism evidence="2 3">
    <name type="scientific">Panicum virgatum</name>
    <name type="common">Blackwell switchgrass</name>
    <dbReference type="NCBI Taxonomy" id="38727"/>
    <lineage>
        <taxon>Eukaryota</taxon>
        <taxon>Viridiplantae</taxon>
        <taxon>Streptophyta</taxon>
        <taxon>Embryophyta</taxon>
        <taxon>Tracheophyta</taxon>
        <taxon>Spermatophyta</taxon>
        <taxon>Magnoliopsida</taxon>
        <taxon>Liliopsida</taxon>
        <taxon>Poales</taxon>
        <taxon>Poaceae</taxon>
        <taxon>PACMAD clade</taxon>
        <taxon>Panicoideae</taxon>
        <taxon>Panicodae</taxon>
        <taxon>Paniceae</taxon>
        <taxon>Panicinae</taxon>
        <taxon>Panicum</taxon>
        <taxon>Panicum sect. Hiantes</taxon>
    </lineage>
</organism>
<evidence type="ECO:0000256" key="1">
    <source>
        <dbReference type="SAM" id="MobiDB-lite"/>
    </source>
</evidence>
<dbReference type="Proteomes" id="UP000823388">
    <property type="component" value="Chromosome 5K"/>
</dbReference>
<comment type="caution">
    <text evidence="2">The sequence shown here is derived from an EMBL/GenBank/DDBJ whole genome shotgun (WGS) entry which is preliminary data.</text>
</comment>
<protein>
    <submittedName>
        <fullName evidence="2">Uncharacterized protein</fullName>
    </submittedName>
</protein>
<evidence type="ECO:0000313" key="3">
    <source>
        <dbReference type="Proteomes" id="UP000823388"/>
    </source>
</evidence>
<keyword evidence="3" id="KW-1185">Reference proteome</keyword>
<feature type="region of interest" description="Disordered" evidence="1">
    <location>
        <begin position="53"/>
        <end position="149"/>
    </location>
</feature>
<dbReference type="AlphaFoldDB" id="A0A8T0SCD9"/>